<evidence type="ECO:0000313" key="2">
    <source>
        <dbReference type="Proteomes" id="UP000626210"/>
    </source>
</evidence>
<keyword evidence="1" id="KW-0449">Lipoprotein</keyword>
<keyword evidence="2" id="KW-1185">Reference proteome</keyword>
<proteinExistence type="predicted"/>
<dbReference type="EMBL" id="BMYK01000003">
    <property type="protein sequence ID" value="GHC76243.1"/>
    <property type="molecule type" value="Genomic_DNA"/>
</dbReference>
<gene>
    <name evidence="1" type="ORF">GCM10007320_15300</name>
</gene>
<protein>
    <submittedName>
        <fullName evidence="1">Lipoprotein</fullName>
    </submittedName>
</protein>
<comment type="caution">
    <text evidence="1">The sequence shown here is derived from an EMBL/GenBank/DDBJ whole genome shotgun (WGS) entry which is preliminary data.</text>
</comment>
<reference evidence="2" key="1">
    <citation type="journal article" date="2019" name="Int. J. Syst. Evol. Microbiol.">
        <title>The Global Catalogue of Microorganisms (GCM) 10K type strain sequencing project: providing services to taxonomists for standard genome sequencing and annotation.</title>
        <authorList>
            <consortium name="The Broad Institute Genomics Platform"/>
            <consortium name="The Broad Institute Genome Sequencing Center for Infectious Disease"/>
            <person name="Wu L."/>
            <person name="Ma J."/>
        </authorList>
    </citation>
    <scope>NUCLEOTIDE SEQUENCE [LARGE SCALE GENOMIC DNA]</scope>
    <source>
        <strain evidence="2">KCTC 23314</strain>
    </source>
</reference>
<name>A0ABQ3FY88_9BURK</name>
<accession>A0ABQ3FY88</accession>
<sequence length="198" mass="22271">MDGIGASIFEGVPAYNNEGFRMCKRAERISRKLPVTMRQLLLRWSAPVLAALLAACGTVQSLQPGMPRAEVLARWGQPTRVVPLAQGERLQYSFQPQGQEVVMVDIDASGRVLQARQVLNENDFARIPLDGSWTEADIGREFGPPGSVGAVGRWDGPVWTYRWRGGMVDQMFYVYFDPAGRVRRTEIGMDPRQFRDKR</sequence>
<dbReference type="Proteomes" id="UP000626210">
    <property type="component" value="Unassembled WGS sequence"/>
</dbReference>
<organism evidence="1 2">
    <name type="scientific">Pseudorhodoferax aquiterrae</name>
    <dbReference type="NCBI Taxonomy" id="747304"/>
    <lineage>
        <taxon>Bacteria</taxon>
        <taxon>Pseudomonadati</taxon>
        <taxon>Pseudomonadota</taxon>
        <taxon>Betaproteobacteria</taxon>
        <taxon>Burkholderiales</taxon>
        <taxon>Comamonadaceae</taxon>
    </lineage>
</organism>
<evidence type="ECO:0000313" key="1">
    <source>
        <dbReference type="EMBL" id="GHC76243.1"/>
    </source>
</evidence>